<comment type="caution">
    <text evidence="1">The sequence shown here is derived from an EMBL/GenBank/DDBJ whole genome shotgun (WGS) entry which is preliminary data.</text>
</comment>
<reference evidence="1" key="3">
    <citation type="submission" date="2023-05" db="EMBL/GenBank/DDBJ databases">
        <authorList>
            <person name="Smith C.H."/>
        </authorList>
    </citation>
    <scope>NUCLEOTIDE SEQUENCE</scope>
    <source>
        <strain evidence="1">CHS0354</strain>
        <tissue evidence="1">Mantle</tissue>
    </source>
</reference>
<name>A0AAE0T8M6_9BIVA</name>
<dbReference type="AlphaFoldDB" id="A0AAE0T8M6"/>
<dbReference type="Proteomes" id="UP001195483">
    <property type="component" value="Unassembled WGS sequence"/>
</dbReference>
<keyword evidence="2" id="KW-1185">Reference proteome</keyword>
<proteinExistence type="predicted"/>
<reference evidence="1" key="2">
    <citation type="journal article" date="2021" name="Genome Biol. Evol.">
        <title>Developing a high-quality reference genome for a parasitic bivalve with doubly uniparental inheritance (Bivalvia: Unionida).</title>
        <authorList>
            <person name="Smith C.H."/>
        </authorList>
    </citation>
    <scope>NUCLEOTIDE SEQUENCE</scope>
    <source>
        <strain evidence="1">CHS0354</strain>
        <tissue evidence="1">Mantle</tissue>
    </source>
</reference>
<evidence type="ECO:0000313" key="1">
    <source>
        <dbReference type="EMBL" id="KAK3605799.1"/>
    </source>
</evidence>
<protein>
    <submittedName>
        <fullName evidence="1">Uncharacterized protein</fullName>
    </submittedName>
</protein>
<reference evidence="1" key="1">
    <citation type="journal article" date="2021" name="Genome Biol. Evol.">
        <title>A High-Quality Reference Genome for a Parasitic Bivalve with Doubly Uniparental Inheritance (Bivalvia: Unionida).</title>
        <authorList>
            <person name="Smith C.H."/>
        </authorList>
    </citation>
    <scope>NUCLEOTIDE SEQUENCE</scope>
    <source>
        <strain evidence="1">CHS0354</strain>
    </source>
</reference>
<sequence length="213" mass="24900">MEQYEPKGQSEQDMFMSMMSLHEFWKAVMELQGKFSSKVRSLRVFQQANKSVAFVQSMFINLTVSLQFLKDIVSNKMENKVEALILTNEFTKEKFVAILKEYKTELPKEEQKNEIVRSTLQSVLKYCPEAKDSGVWAIQNISDTVGERLKNRKISVLELKTLWHTCENLPDICRDLVIPVQSKVFWKKWMEGKNMHGNGTKKWNQTINHGLFK</sequence>
<organism evidence="1 2">
    <name type="scientific">Potamilus streckersoni</name>
    <dbReference type="NCBI Taxonomy" id="2493646"/>
    <lineage>
        <taxon>Eukaryota</taxon>
        <taxon>Metazoa</taxon>
        <taxon>Spiralia</taxon>
        <taxon>Lophotrochozoa</taxon>
        <taxon>Mollusca</taxon>
        <taxon>Bivalvia</taxon>
        <taxon>Autobranchia</taxon>
        <taxon>Heteroconchia</taxon>
        <taxon>Palaeoheterodonta</taxon>
        <taxon>Unionida</taxon>
        <taxon>Unionoidea</taxon>
        <taxon>Unionidae</taxon>
        <taxon>Ambleminae</taxon>
        <taxon>Lampsilini</taxon>
        <taxon>Potamilus</taxon>
    </lineage>
</organism>
<evidence type="ECO:0000313" key="2">
    <source>
        <dbReference type="Proteomes" id="UP001195483"/>
    </source>
</evidence>
<dbReference type="EMBL" id="JAEAOA010000205">
    <property type="protein sequence ID" value="KAK3605799.1"/>
    <property type="molecule type" value="Genomic_DNA"/>
</dbReference>
<accession>A0AAE0T8M6</accession>
<gene>
    <name evidence="1" type="ORF">CHS0354_002412</name>
</gene>